<evidence type="ECO:0000259" key="1">
    <source>
        <dbReference type="Pfam" id="PF01551"/>
    </source>
</evidence>
<dbReference type="Pfam" id="PF01551">
    <property type="entry name" value="Peptidase_M23"/>
    <property type="match status" value="1"/>
</dbReference>
<dbReference type="EC" id="3.4.24.-" evidence="2"/>
<accession>A0ABV3XMJ5</accession>
<dbReference type="GO" id="GO:0016787">
    <property type="term" value="F:hydrolase activity"/>
    <property type="evidence" value="ECO:0007669"/>
    <property type="project" value="UniProtKB-KW"/>
</dbReference>
<dbReference type="InterPro" id="IPR016047">
    <property type="entry name" value="M23ase_b-sheet_dom"/>
</dbReference>
<dbReference type="InterPro" id="IPR011055">
    <property type="entry name" value="Dup_hybrid_motif"/>
</dbReference>
<evidence type="ECO:0000313" key="3">
    <source>
        <dbReference type="Proteomes" id="UP001560045"/>
    </source>
</evidence>
<comment type="caution">
    <text evidence="2">The sequence shown here is derived from an EMBL/GenBank/DDBJ whole genome shotgun (WGS) entry which is preliminary data.</text>
</comment>
<dbReference type="EMBL" id="JBFNXQ010000178">
    <property type="protein sequence ID" value="MEX5721830.1"/>
    <property type="molecule type" value="Genomic_DNA"/>
</dbReference>
<feature type="domain" description="M23ase beta-sheet core" evidence="1">
    <location>
        <begin position="203"/>
        <end position="301"/>
    </location>
</feature>
<dbReference type="PANTHER" id="PTHR21666">
    <property type="entry name" value="PEPTIDASE-RELATED"/>
    <property type="match status" value="1"/>
</dbReference>
<keyword evidence="2" id="KW-0378">Hydrolase</keyword>
<evidence type="ECO:0000313" key="2">
    <source>
        <dbReference type="EMBL" id="MEX5721830.1"/>
    </source>
</evidence>
<dbReference type="CDD" id="cd12797">
    <property type="entry name" value="M23_peptidase"/>
    <property type="match status" value="1"/>
</dbReference>
<reference evidence="2 3" key="1">
    <citation type="submission" date="2024-06" db="EMBL/GenBank/DDBJ databases">
        <title>Draft genome sequence of Geodermatophilus badlandi, a novel member of the Geodermatophilaceae isolated from badland sedimentary rocks in the Red desert, Wyoming, USA.</title>
        <authorList>
            <person name="Ben Tekaya S."/>
            <person name="Nouioui I."/>
            <person name="Flores G.M."/>
            <person name="Shaal M.N."/>
            <person name="Bredoire F."/>
            <person name="Basile F."/>
            <person name="Van Diepen L."/>
            <person name="Ward N.L."/>
        </authorList>
    </citation>
    <scope>NUCLEOTIDE SEQUENCE [LARGE SCALE GENOMIC DNA]</scope>
    <source>
        <strain evidence="2 3">WL48A</strain>
    </source>
</reference>
<organism evidence="2 3">
    <name type="scientific">Geodermatophilus maliterrae</name>
    <dbReference type="NCBI Taxonomy" id="3162531"/>
    <lineage>
        <taxon>Bacteria</taxon>
        <taxon>Bacillati</taxon>
        <taxon>Actinomycetota</taxon>
        <taxon>Actinomycetes</taxon>
        <taxon>Geodermatophilales</taxon>
        <taxon>Geodermatophilaceae</taxon>
        <taxon>Geodermatophilus</taxon>
    </lineage>
</organism>
<sequence length="366" mass="38487">MASTLDPGAAPVLGTDGRLHVVYEIQLTNAKPVPATLQEIRVLDAGDPDRVVATVGADELVSILRDLTGKTPAGSLEIEPFVSRLLLMHVSFDSAADVPASLVHRFLLTGAPLAGGTSPEQLDYTAAPYELSGTPPVLGAPLAGDDWVAINGCCGADGIHRNTVLPVNGHLADSQRFAIDYMRLDDEGRLVSGDPAVVESYTAYGAEVLAVADATVVATLDTLDDQVPGSLPDPSTITLETVDGNHVVLDLGDGRYAFYAHLQKGSVTVAPGDRVRRGEVLGLLGNSGNTSAPHLHFHLMDGASVLGSSGLPYTYDAFSLVGHVDPAAFAASDTLEGVWNEDLLPTPQPRRQQYPLDLDILDFPES</sequence>
<keyword evidence="3" id="KW-1185">Reference proteome</keyword>
<dbReference type="PANTHER" id="PTHR21666:SF270">
    <property type="entry name" value="MUREIN HYDROLASE ACTIVATOR ENVC"/>
    <property type="match status" value="1"/>
</dbReference>
<dbReference type="InterPro" id="IPR050570">
    <property type="entry name" value="Cell_wall_metabolism_enzyme"/>
</dbReference>
<dbReference type="RefSeq" id="WP_369210619.1">
    <property type="nucleotide sequence ID" value="NZ_JBFNXQ010000178.1"/>
</dbReference>
<proteinExistence type="predicted"/>
<gene>
    <name evidence="2" type="ORF">ABQ292_26125</name>
</gene>
<dbReference type="SUPFAM" id="SSF51261">
    <property type="entry name" value="Duplicated hybrid motif"/>
    <property type="match status" value="1"/>
</dbReference>
<dbReference type="Gene3D" id="2.70.70.10">
    <property type="entry name" value="Glucose Permease (Domain IIA)"/>
    <property type="match status" value="1"/>
</dbReference>
<name>A0ABV3XMJ5_9ACTN</name>
<dbReference type="Proteomes" id="UP001560045">
    <property type="component" value="Unassembled WGS sequence"/>
</dbReference>
<protein>
    <submittedName>
        <fullName evidence="2">M23 family metallopeptidase</fullName>
        <ecNumber evidence="2">3.4.24.-</ecNumber>
    </submittedName>
</protein>